<evidence type="ECO:0000256" key="3">
    <source>
        <dbReference type="ARBA" id="ARBA00022527"/>
    </source>
</evidence>
<feature type="domain" description="AGC-kinase C-terminal" evidence="14">
    <location>
        <begin position="405"/>
        <end position="461"/>
    </location>
</feature>
<feature type="compositionally biased region" description="Polar residues" evidence="12">
    <location>
        <begin position="488"/>
        <end position="501"/>
    </location>
</feature>
<dbReference type="Pfam" id="PF00069">
    <property type="entry name" value="Pkinase"/>
    <property type="match status" value="1"/>
</dbReference>
<dbReference type="PANTHER" id="PTHR22988:SF76">
    <property type="entry name" value="CHROMOSOME UNDETERMINED SCAFFOLD_135, WHOLE GENOME SHOTGUN SEQUENCE"/>
    <property type="match status" value="1"/>
</dbReference>
<keyword evidence="4" id="KW-0597">Phosphoprotein</keyword>
<evidence type="ECO:0000256" key="7">
    <source>
        <dbReference type="ARBA" id="ARBA00022777"/>
    </source>
</evidence>
<dbReference type="GO" id="GO:0004674">
    <property type="term" value="F:protein serine/threonine kinase activity"/>
    <property type="evidence" value="ECO:0007669"/>
    <property type="project" value="UniProtKB-KW"/>
</dbReference>
<dbReference type="EMBL" id="QGKX02002183">
    <property type="protein sequence ID" value="KAF3488102.1"/>
    <property type="molecule type" value="Genomic_DNA"/>
</dbReference>
<dbReference type="PROSITE" id="PS51285">
    <property type="entry name" value="AGC_KINASE_CTER"/>
    <property type="match status" value="1"/>
</dbReference>
<evidence type="ECO:0000259" key="14">
    <source>
        <dbReference type="PROSITE" id="PS51285"/>
    </source>
</evidence>
<evidence type="ECO:0000256" key="4">
    <source>
        <dbReference type="ARBA" id="ARBA00022553"/>
    </source>
</evidence>
<protein>
    <recommendedName>
        <fullName evidence="2">non-specific serine/threonine protein kinase</fullName>
        <ecNumber evidence="2">2.7.11.1</ecNumber>
    </recommendedName>
</protein>
<dbReference type="PROSITE" id="PS00107">
    <property type="entry name" value="PROTEIN_KINASE_ATP"/>
    <property type="match status" value="1"/>
</dbReference>
<keyword evidence="3" id="KW-0723">Serine/threonine-protein kinase</keyword>
<dbReference type="Proteomes" id="UP000712600">
    <property type="component" value="Unassembled WGS sequence"/>
</dbReference>
<evidence type="ECO:0000256" key="6">
    <source>
        <dbReference type="ARBA" id="ARBA00022741"/>
    </source>
</evidence>
<dbReference type="Gene3D" id="3.30.200.20">
    <property type="entry name" value="Phosphorylase Kinase, domain 1"/>
    <property type="match status" value="1"/>
</dbReference>
<comment type="caution">
    <text evidence="15">The sequence shown here is derived from an EMBL/GenBank/DDBJ whole genome shotgun (WGS) entry which is preliminary data.</text>
</comment>
<dbReference type="InterPro" id="IPR008271">
    <property type="entry name" value="Ser/Thr_kinase_AS"/>
</dbReference>
<dbReference type="InterPro" id="IPR011009">
    <property type="entry name" value="Kinase-like_dom_sf"/>
</dbReference>
<comment type="catalytic activity">
    <reaction evidence="10">
        <text>L-seryl-[protein] + ATP = O-phospho-L-seryl-[protein] + ADP + H(+)</text>
        <dbReference type="Rhea" id="RHEA:17989"/>
        <dbReference type="Rhea" id="RHEA-COMP:9863"/>
        <dbReference type="Rhea" id="RHEA-COMP:11604"/>
        <dbReference type="ChEBI" id="CHEBI:15378"/>
        <dbReference type="ChEBI" id="CHEBI:29999"/>
        <dbReference type="ChEBI" id="CHEBI:30616"/>
        <dbReference type="ChEBI" id="CHEBI:83421"/>
        <dbReference type="ChEBI" id="CHEBI:456216"/>
        <dbReference type="EC" id="2.7.11.1"/>
    </reaction>
</comment>
<comment type="similarity">
    <text evidence="1">Belongs to the protein kinase superfamily. AGC Ser/Thr protein kinase family.</text>
</comment>
<dbReference type="Gene3D" id="1.10.510.10">
    <property type="entry name" value="Transferase(Phosphotransferase) domain 1"/>
    <property type="match status" value="1"/>
</dbReference>
<dbReference type="FunFam" id="1.10.510.10:FF:000042">
    <property type="entry name" value="Non-specific serine/threonine protein kinase"/>
    <property type="match status" value="1"/>
</dbReference>
<evidence type="ECO:0000256" key="2">
    <source>
        <dbReference type="ARBA" id="ARBA00012513"/>
    </source>
</evidence>
<proteinExistence type="inferred from homology"/>
<dbReference type="FunFam" id="3.30.200.20:FF:000102">
    <property type="entry name" value="Non-specific serine/threonine protein kinase"/>
    <property type="match status" value="1"/>
</dbReference>
<keyword evidence="7" id="KW-0418">Kinase</keyword>
<evidence type="ECO:0000256" key="11">
    <source>
        <dbReference type="PROSITE-ProRule" id="PRU10141"/>
    </source>
</evidence>
<dbReference type="PROSITE" id="PS00108">
    <property type="entry name" value="PROTEIN_KINASE_ST"/>
    <property type="match status" value="1"/>
</dbReference>
<evidence type="ECO:0000313" key="15">
    <source>
        <dbReference type="EMBL" id="KAF3488102.1"/>
    </source>
</evidence>
<dbReference type="SUPFAM" id="SSF56112">
    <property type="entry name" value="Protein kinase-like (PK-like)"/>
    <property type="match status" value="1"/>
</dbReference>
<keyword evidence="5" id="KW-0808">Transferase</keyword>
<dbReference type="InterPro" id="IPR017441">
    <property type="entry name" value="Protein_kinase_ATP_BS"/>
</dbReference>
<dbReference type="EC" id="2.7.11.1" evidence="2"/>
<evidence type="ECO:0000256" key="12">
    <source>
        <dbReference type="SAM" id="MobiDB-lite"/>
    </source>
</evidence>
<dbReference type="CDD" id="cd05599">
    <property type="entry name" value="STKc_NDR_like"/>
    <property type="match status" value="1"/>
</dbReference>
<keyword evidence="6 11" id="KW-0547">Nucleotide-binding</keyword>
<dbReference type="InterPro" id="IPR050839">
    <property type="entry name" value="Rho-assoc_Ser/Thr_Kinase"/>
</dbReference>
<accession>A0A8S9N350</accession>
<feature type="binding site" evidence="11">
    <location>
        <position position="157"/>
    </location>
    <ligand>
        <name>ATP</name>
        <dbReference type="ChEBI" id="CHEBI:30616"/>
    </ligand>
</feature>
<dbReference type="AlphaFoldDB" id="A0A8S9N350"/>
<evidence type="ECO:0000256" key="10">
    <source>
        <dbReference type="ARBA" id="ARBA00048679"/>
    </source>
</evidence>
<feature type="region of interest" description="Disordered" evidence="12">
    <location>
        <begin position="36"/>
        <end position="87"/>
    </location>
</feature>
<feature type="domain" description="Protein kinase" evidence="13">
    <location>
        <begin position="128"/>
        <end position="404"/>
    </location>
</feature>
<dbReference type="InterPro" id="IPR000961">
    <property type="entry name" value="AGC-kinase_C"/>
</dbReference>
<reference evidence="15" key="1">
    <citation type="submission" date="2019-12" db="EMBL/GenBank/DDBJ databases">
        <title>Genome sequencing and annotation of Brassica cretica.</title>
        <authorList>
            <person name="Studholme D.J."/>
            <person name="Sarris P."/>
        </authorList>
    </citation>
    <scope>NUCLEOTIDE SEQUENCE</scope>
    <source>
        <strain evidence="15">PFS-109/04</strain>
        <tissue evidence="15">Leaf</tissue>
    </source>
</reference>
<evidence type="ECO:0000256" key="8">
    <source>
        <dbReference type="ARBA" id="ARBA00022840"/>
    </source>
</evidence>
<feature type="compositionally biased region" description="Gly residues" evidence="12">
    <location>
        <begin position="61"/>
        <end position="74"/>
    </location>
</feature>
<feature type="region of interest" description="Disordered" evidence="12">
    <location>
        <begin position="469"/>
        <end position="516"/>
    </location>
</feature>
<name>A0A8S9N350_BRACR</name>
<evidence type="ECO:0000256" key="1">
    <source>
        <dbReference type="ARBA" id="ARBA00009903"/>
    </source>
</evidence>
<dbReference type="PROSITE" id="PS50011">
    <property type="entry name" value="PROTEIN_KINASE_DOM"/>
    <property type="match status" value="1"/>
</dbReference>
<keyword evidence="8 11" id="KW-0067">ATP-binding</keyword>
<dbReference type="GO" id="GO:0005524">
    <property type="term" value="F:ATP binding"/>
    <property type="evidence" value="ECO:0007669"/>
    <property type="project" value="UniProtKB-UniRule"/>
</dbReference>
<dbReference type="InterPro" id="IPR000719">
    <property type="entry name" value="Prot_kinase_dom"/>
</dbReference>
<evidence type="ECO:0000313" key="16">
    <source>
        <dbReference type="Proteomes" id="UP000712600"/>
    </source>
</evidence>
<dbReference type="CDD" id="cd21742">
    <property type="entry name" value="MobB_NDR_LATS-like"/>
    <property type="match status" value="1"/>
</dbReference>
<dbReference type="PANTHER" id="PTHR22988">
    <property type="entry name" value="MYOTONIC DYSTROPHY S/T KINASE-RELATED"/>
    <property type="match status" value="1"/>
</dbReference>
<gene>
    <name evidence="15" type="ORF">F2Q69_00051997</name>
</gene>
<comment type="catalytic activity">
    <reaction evidence="9">
        <text>L-threonyl-[protein] + ATP = O-phospho-L-threonyl-[protein] + ADP + H(+)</text>
        <dbReference type="Rhea" id="RHEA:46608"/>
        <dbReference type="Rhea" id="RHEA-COMP:11060"/>
        <dbReference type="Rhea" id="RHEA-COMP:11605"/>
        <dbReference type="ChEBI" id="CHEBI:15378"/>
        <dbReference type="ChEBI" id="CHEBI:30013"/>
        <dbReference type="ChEBI" id="CHEBI:30616"/>
        <dbReference type="ChEBI" id="CHEBI:61977"/>
        <dbReference type="ChEBI" id="CHEBI:456216"/>
        <dbReference type="EC" id="2.7.11.1"/>
    </reaction>
</comment>
<dbReference type="SMART" id="SM00133">
    <property type="entry name" value="S_TK_X"/>
    <property type="match status" value="1"/>
</dbReference>
<organism evidence="15 16">
    <name type="scientific">Brassica cretica</name>
    <name type="common">Mustard</name>
    <dbReference type="NCBI Taxonomy" id="69181"/>
    <lineage>
        <taxon>Eukaryota</taxon>
        <taxon>Viridiplantae</taxon>
        <taxon>Streptophyta</taxon>
        <taxon>Embryophyta</taxon>
        <taxon>Tracheophyta</taxon>
        <taxon>Spermatophyta</taxon>
        <taxon>Magnoliopsida</taxon>
        <taxon>eudicotyledons</taxon>
        <taxon>Gunneridae</taxon>
        <taxon>Pentapetalae</taxon>
        <taxon>rosids</taxon>
        <taxon>malvids</taxon>
        <taxon>Brassicales</taxon>
        <taxon>Brassicaceae</taxon>
        <taxon>Brassiceae</taxon>
        <taxon>Brassica</taxon>
    </lineage>
</organism>
<dbReference type="FunFam" id="1.10.510.10:FF:000057">
    <property type="entry name" value="Non-specific serine/threonine protein kinase"/>
    <property type="match status" value="1"/>
</dbReference>
<evidence type="ECO:0000256" key="5">
    <source>
        <dbReference type="ARBA" id="ARBA00022679"/>
    </source>
</evidence>
<dbReference type="SMART" id="SM00220">
    <property type="entry name" value="S_TKc"/>
    <property type="match status" value="1"/>
</dbReference>
<sequence>MRKSTEIPAKASGFVKSEVKTVKPPFRLAVDDTKPVLQDPSVNMDSAKGWFQKRQMRGGSRYKGGSGGGGGGSNGSADEQPNVETDEEAKLADADVCEEDQNNLLKFLEKKETEYMRLQRHKLGVADFDLLTMIGKGAFGEVRICKEKTTGQVYAMKKLKKAEMLRRGQVEHVRAERNLLAEVDSNYIVKLYCSFQDDDHLYLVMEYLPGGDMMTLLMRKDTLTEEEAKFYVAETVLAIESIHRHNYIHRDIKPDNLLLDRYGHLRLSDFGLCKPLDCSAIGENEFSNNPNNGSTTEQEGGSVCLSVPDYIAPEVLLKKGYGMECDWWSLGAIMYEMLVGYPPFYADDPMSTCRKIVNWKSHLKFPEEAVLSREAKDLINSLLCSVRRRLGSKGADEIKAHPWFETVDWDTIFDMDAAFVPEVNDDLDTQNFEKFDEMLSSKDINFVGYTYKNFEIVNDYQVPGMAELKKKNKSKRPPMVKSLFDGGSSETSDSPEATTRSAGDRPPPIPPVVQGSFLKLLPPELEVRPKQEESEAC</sequence>
<evidence type="ECO:0000256" key="9">
    <source>
        <dbReference type="ARBA" id="ARBA00047899"/>
    </source>
</evidence>
<dbReference type="InterPro" id="IPR059233">
    <property type="entry name" value="MobB_NdrA/B/Cbk1"/>
</dbReference>
<evidence type="ECO:0000259" key="13">
    <source>
        <dbReference type="PROSITE" id="PS50011"/>
    </source>
</evidence>